<feature type="domain" description="KAP NTPase" evidence="2">
    <location>
        <begin position="38"/>
        <end position="311"/>
    </location>
</feature>
<dbReference type="SUPFAM" id="SSF52540">
    <property type="entry name" value="P-loop containing nucleoside triphosphate hydrolases"/>
    <property type="match status" value="1"/>
</dbReference>
<dbReference type="PANTHER" id="PTHR22674">
    <property type="entry name" value="NTPASE, KAP FAMILY P-LOOP DOMAIN-CONTAINING 1"/>
    <property type="match status" value="1"/>
</dbReference>
<dbReference type="Proteomes" id="UP000323946">
    <property type="component" value="Unassembled WGS sequence"/>
</dbReference>
<proteinExistence type="predicted"/>
<gene>
    <name evidence="3" type="ORF">F1721_29175</name>
</gene>
<dbReference type="PANTHER" id="PTHR22674:SF6">
    <property type="entry name" value="NTPASE KAP FAMILY P-LOOP DOMAIN-CONTAINING PROTEIN 1"/>
    <property type="match status" value="1"/>
</dbReference>
<evidence type="ECO:0000313" key="4">
    <source>
        <dbReference type="Proteomes" id="UP000323946"/>
    </source>
</evidence>
<feature type="region of interest" description="Disordered" evidence="1">
    <location>
        <begin position="444"/>
        <end position="476"/>
    </location>
</feature>
<dbReference type="OrthoDB" id="88903at2"/>
<protein>
    <submittedName>
        <fullName evidence="3">Response regulator</fullName>
    </submittedName>
</protein>
<dbReference type="EMBL" id="VWPH01000016">
    <property type="protein sequence ID" value="KAA5827062.1"/>
    <property type="molecule type" value="Genomic_DNA"/>
</dbReference>
<dbReference type="InterPro" id="IPR011646">
    <property type="entry name" value="KAP_P-loop"/>
</dbReference>
<dbReference type="Gene3D" id="3.40.50.2300">
    <property type="match status" value="1"/>
</dbReference>
<dbReference type="InterPro" id="IPR027417">
    <property type="entry name" value="P-loop_NTPase"/>
</dbReference>
<feature type="compositionally biased region" description="Low complexity" evidence="1">
    <location>
        <begin position="451"/>
        <end position="461"/>
    </location>
</feature>
<evidence type="ECO:0000313" key="3">
    <source>
        <dbReference type="EMBL" id="KAA5827062.1"/>
    </source>
</evidence>
<keyword evidence="4" id="KW-1185">Reference proteome</keyword>
<dbReference type="Pfam" id="PF07693">
    <property type="entry name" value="KAP_NTPase"/>
    <property type="match status" value="1"/>
</dbReference>
<reference evidence="3 4" key="1">
    <citation type="submission" date="2019-09" db="EMBL/GenBank/DDBJ databases">
        <title>Draft genome sequence of the thermophilic Saccharopolyspora hirsuta VKM Ac-666T.</title>
        <authorList>
            <person name="Lobastova T.G."/>
            <person name="Fokina V."/>
            <person name="Bragin E.Y."/>
            <person name="Shtratnikova V.Y."/>
            <person name="Starodumova I.P."/>
            <person name="Tarlachkov S.V."/>
            <person name="Donova M.V."/>
        </authorList>
    </citation>
    <scope>NUCLEOTIDE SEQUENCE [LARGE SCALE GENOMIC DNA]</scope>
    <source>
        <strain evidence="3 4">VKM Ac-666</strain>
    </source>
</reference>
<dbReference type="SUPFAM" id="SSF52172">
    <property type="entry name" value="CheY-like"/>
    <property type="match status" value="1"/>
</dbReference>
<evidence type="ECO:0000256" key="1">
    <source>
        <dbReference type="SAM" id="MobiDB-lite"/>
    </source>
</evidence>
<comment type="caution">
    <text evidence="3">The sequence shown here is derived from an EMBL/GenBank/DDBJ whole genome shotgun (WGS) entry which is preliminary data.</text>
</comment>
<dbReference type="InterPro" id="IPR011006">
    <property type="entry name" value="CheY-like_superfamily"/>
</dbReference>
<dbReference type="AlphaFoldDB" id="A0A5M7BC39"/>
<evidence type="ECO:0000259" key="2">
    <source>
        <dbReference type="Pfam" id="PF07693"/>
    </source>
</evidence>
<accession>A0A5M7BC39</accession>
<dbReference type="InterPro" id="IPR052754">
    <property type="entry name" value="NTPase_KAP_P-loop"/>
</dbReference>
<organism evidence="3 4">
    <name type="scientific">Saccharopolyspora hirsuta</name>
    <dbReference type="NCBI Taxonomy" id="1837"/>
    <lineage>
        <taxon>Bacteria</taxon>
        <taxon>Bacillati</taxon>
        <taxon>Actinomycetota</taxon>
        <taxon>Actinomycetes</taxon>
        <taxon>Pseudonocardiales</taxon>
        <taxon>Pseudonocardiaceae</taxon>
        <taxon>Saccharopolyspora</taxon>
    </lineage>
</organism>
<name>A0A5M7BC39_SACHI</name>
<sequence>MIRAVTGETSSGPGRFVVLNDQPVEIAEDDLLGASETARGLVDLITDSHVSTPFTIAIDAGWGMGKSSLMRLMRTELEQRGTPTAWFNAWTSGPDALEVLIKTVLLTFDRNIVRRAYHRLMKRRRVVGALRVVISVLAGVTRSVPVVDRIWQALSVDAKARNEIREVVREMAEDWVNDGSTGGRQLVVFVDDLDRCSGEVALTVCEAIKLYLDVPGLVFVIGCDQAVLDAKVRESGGSAAQARDLLEKIVQVNYRTPVPDEELLRHLVDGFAARSGIRHLLGTTEPGLIAQRTSRNPRRIKRLINSFVLEYNLSPQWQRFGASALVRVVLLQHFYPGFYRSLTNPASGDLVQEFLTYHRIRAACRAGQRPEPAEFFTQHEVTPPVPTADREELLNSLHLLEQELPVSFPELVLDSDFVSLLGQLAEEEHFGSLLDHLQHGWRTPLAGTAEPPQGWAGALQPGAGGGPEQQPPPAQQWFPRTGRQVLWIDQDVLIRPDAANEKLLQSIEGIAHLEVVPDLASARQLLQVSKPDLLISDIRRDGDPYARMNALAALRADGTYDGPVIIYTSRVTPSRIKLAEQIGAMAITSDPEVLQDWIQRLPFPPGTSPTAQS</sequence>